<protein>
    <submittedName>
        <fullName evidence="1">1549_t:CDS:1</fullName>
    </submittedName>
</protein>
<name>A0A9N9NB72_9GLOM</name>
<comment type="caution">
    <text evidence="1">The sequence shown here is derived from an EMBL/GenBank/DDBJ whole genome shotgun (WGS) entry which is preliminary data.</text>
</comment>
<keyword evidence="2" id="KW-1185">Reference proteome</keyword>
<proteinExistence type="predicted"/>
<dbReference type="AlphaFoldDB" id="A0A9N9NB72"/>
<evidence type="ECO:0000313" key="1">
    <source>
        <dbReference type="EMBL" id="CAG8717855.1"/>
    </source>
</evidence>
<reference evidence="1" key="1">
    <citation type="submission" date="2021-06" db="EMBL/GenBank/DDBJ databases">
        <authorList>
            <person name="Kallberg Y."/>
            <person name="Tangrot J."/>
            <person name="Rosling A."/>
        </authorList>
    </citation>
    <scope>NUCLEOTIDE SEQUENCE</scope>
    <source>
        <strain evidence="1">UK204</strain>
    </source>
</reference>
<dbReference type="EMBL" id="CAJVPQ010009786">
    <property type="protein sequence ID" value="CAG8717855.1"/>
    <property type="molecule type" value="Genomic_DNA"/>
</dbReference>
<sequence>MSQQGEYIVAEDAQKSGICHSIPMGKGRPCLNSWHYDASTQIHALPHSTTCADLKNAIIKSFDDSRTTRIGEYTLQYLEDSHINFAVKDYPFIKQEVINKAIDVFNTPEHYENHQK</sequence>
<accession>A0A9N9NB72</accession>
<organism evidence="1 2">
    <name type="scientific">Funneliformis caledonium</name>
    <dbReference type="NCBI Taxonomy" id="1117310"/>
    <lineage>
        <taxon>Eukaryota</taxon>
        <taxon>Fungi</taxon>
        <taxon>Fungi incertae sedis</taxon>
        <taxon>Mucoromycota</taxon>
        <taxon>Glomeromycotina</taxon>
        <taxon>Glomeromycetes</taxon>
        <taxon>Glomerales</taxon>
        <taxon>Glomeraceae</taxon>
        <taxon>Funneliformis</taxon>
    </lineage>
</organism>
<gene>
    <name evidence="1" type="ORF">FCALED_LOCUS14242</name>
</gene>
<dbReference type="Proteomes" id="UP000789570">
    <property type="component" value="Unassembled WGS sequence"/>
</dbReference>
<evidence type="ECO:0000313" key="2">
    <source>
        <dbReference type="Proteomes" id="UP000789570"/>
    </source>
</evidence>